<keyword evidence="1" id="KW-0732">Signal</keyword>
<reference evidence="2 3" key="1">
    <citation type="submission" date="2019-03" db="EMBL/GenBank/DDBJ databases">
        <title>Dyadobacter AR-3-6 sp. nov., isolated from arctic soil.</title>
        <authorList>
            <person name="Chaudhary D.K."/>
        </authorList>
    </citation>
    <scope>NUCLEOTIDE SEQUENCE [LARGE SCALE GENOMIC DNA]</scope>
    <source>
        <strain evidence="2 3">AR-3-6</strain>
    </source>
</reference>
<dbReference type="Proteomes" id="UP000294850">
    <property type="component" value="Unassembled WGS sequence"/>
</dbReference>
<protein>
    <submittedName>
        <fullName evidence="2">VCBS repeat-containing protein</fullName>
    </submittedName>
</protein>
<evidence type="ECO:0000256" key="1">
    <source>
        <dbReference type="ARBA" id="ARBA00022729"/>
    </source>
</evidence>
<evidence type="ECO:0000313" key="2">
    <source>
        <dbReference type="EMBL" id="TDE16441.1"/>
    </source>
</evidence>
<dbReference type="PANTHER" id="PTHR44103:SF1">
    <property type="entry name" value="PROPROTEIN CONVERTASE P"/>
    <property type="match status" value="1"/>
</dbReference>
<gene>
    <name evidence="2" type="ORF">E0F88_09380</name>
</gene>
<dbReference type="Gene3D" id="2.130.10.130">
    <property type="entry name" value="Integrin alpha, N-terminal"/>
    <property type="match status" value="2"/>
</dbReference>
<dbReference type="OrthoDB" id="1391917at2"/>
<dbReference type="InterPro" id="IPR028994">
    <property type="entry name" value="Integrin_alpha_N"/>
</dbReference>
<keyword evidence="3" id="KW-1185">Reference proteome</keyword>
<dbReference type="Pfam" id="PF13517">
    <property type="entry name" value="FG-GAP_3"/>
    <property type="match status" value="1"/>
</dbReference>
<proteinExistence type="predicted"/>
<dbReference type="EMBL" id="SMFL01000003">
    <property type="protein sequence ID" value="TDE16441.1"/>
    <property type="molecule type" value="Genomic_DNA"/>
</dbReference>
<organism evidence="2 3">
    <name type="scientific">Dyadobacter psychrotolerans</name>
    <dbReference type="NCBI Taxonomy" id="2541721"/>
    <lineage>
        <taxon>Bacteria</taxon>
        <taxon>Pseudomonadati</taxon>
        <taxon>Bacteroidota</taxon>
        <taxon>Cytophagia</taxon>
        <taxon>Cytophagales</taxon>
        <taxon>Spirosomataceae</taxon>
        <taxon>Dyadobacter</taxon>
    </lineage>
</organism>
<dbReference type="AlphaFoldDB" id="A0A4R5DWB8"/>
<accession>A0A4R5DWB8</accession>
<name>A0A4R5DWB8_9BACT</name>
<dbReference type="RefSeq" id="WP_131957975.1">
    <property type="nucleotide sequence ID" value="NZ_SMFL01000003.1"/>
</dbReference>
<dbReference type="SUPFAM" id="SSF69318">
    <property type="entry name" value="Integrin alpha N-terminal domain"/>
    <property type="match status" value="1"/>
</dbReference>
<comment type="caution">
    <text evidence="2">The sequence shown here is derived from an EMBL/GenBank/DDBJ whole genome shotgun (WGS) entry which is preliminary data.</text>
</comment>
<dbReference type="PANTHER" id="PTHR44103">
    <property type="entry name" value="PROPROTEIN CONVERTASE P"/>
    <property type="match status" value="1"/>
</dbReference>
<sequence length="502" mass="56276">MQTAVFFRSYISLLLSVIVATSCFNKNNKEKNLANQLPGGKLAEKYCGSCHLAPSPSLLDKETWHNRVLPAMAKQLGLEVWQNATYYQNEKSAISYSDWMQIVAYYDSLAPAHLTSLKPPVDLVNDWSIFSLLKPKVNNSNIATTTLVAIDSNSIYTSNSETGLLNRWGQNLILQSTVQLPSPAVQLTFEKNKNTIITCIGEMKALDVPSGNLLFFNGSNNQLTTIANNLFRPVQTVSADFNKDGLTDYIVCSFGHNKGGLYLMEQQAGKSFKTIPVREIPGVTQSITGDFNQDGWIDFMTLFAHGDEGIWLFTNDKKGGFQSKNILRFPPVYGSSSFQLADMNKDGKPDIVYTAGDNSDYSRILKPYHGIYIFTNTGNLQFKQTSFYPVNGCTKVMIADFDLDGDTDMTSIAFFADFKNNPAESFIYFEQNKEKSDFHFTPHAIPIHKEGRWICMDVKDFDGDGDQDVVLGNYSKGFLNEDHFELNWNVNLPFVVLINNTK</sequence>
<evidence type="ECO:0000313" key="3">
    <source>
        <dbReference type="Proteomes" id="UP000294850"/>
    </source>
</evidence>
<dbReference type="InterPro" id="IPR013517">
    <property type="entry name" value="FG-GAP"/>
</dbReference>